<feature type="compositionally biased region" description="Basic residues" evidence="1">
    <location>
        <begin position="248"/>
        <end position="261"/>
    </location>
</feature>
<accession>R0KWM9</accession>
<dbReference type="SUPFAM" id="SSF50370">
    <property type="entry name" value="Ricin B-like lectins"/>
    <property type="match status" value="1"/>
</dbReference>
<dbReference type="CDD" id="cd00161">
    <property type="entry name" value="beta-trefoil_Ricin-like"/>
    <property type="match status" value="1"/>
</dbReference>
<feature type="region of interest" description="Disordered" evidence="1">
    <location>
        <begin position="186"/>
        <end position="270"/>
    </location>
</feature>
<reference evidence="3 4" key="1">
    <citation type="journal article" date="2013" name="BMC Genomics">
        <title>Comparative genomics of parasitic silkworm microsporidia reveal an association between genome expansion and host adaptation.</title>
        <authorList>
            <person name="Pan G."/>
            <person name="Xu J."/>
            <person name="Li T."/>
            <person name="Xia Q."/>
            <person name="Liu S.L."/>
            <person name="Zhang G."/>
            <person name="Li S."/>
            <person name="Li C."/>
            <person name="Liu H."/>
            <person name="Yang L."/>
            <person name="Liu T."/>
            <person name="Zhang X."/>
            <person name="Wu Z."/>
            <person name="Fan W."/>
            <person name="Dang X."/>
            <person name="Xiang H."/>
            <person name="Tao M."/>
            <person name="Li Y."/>
            <person name="Hu J."/>
            <person name="Li Z."/>
            <person name="Lin L."/>
            <person name="Luo J."/>
            <person name="Geng L."/>
            <person name="Wang L."/>
            <person name="Long M."/>
            <person name="Wan Y."/>
            <person name="He N."/>
            <person name="Zhang Z."/>
            <person name="Lu C."/>
            <person name="Keeling P.J."/>
            <person name="Wang J."/>
            <person name="Xiang Z."/>
            <person name="Zhou Z."/>
        </authorList>
    </citation>
    <scope>NUCLEOTIDE SEQUENCE [LARGE SCALE GENOMIC DNA]</scope>
    <source>
        <strain evidence="4">CQ1 / CVCC 102059</strain>
    </source>
</reference>
<feature type="chain" id="PRO_5004344565" evidence="2">
    <location>
        <begin position="17"/>
        <end position="270"/>
    </location>
</feature>
<name>R0KWM9_NOSB1</name>
<keyword evidence="2" id="KW-0732">Signal</keyword>
<proteinExistence type="predicted"/>
<keyword evidence="3" id="KW-0430">Lectin</keyword>
<evidence type="ECO:0000256" key="2">
    <source>
        <dbReference type="SAM" id="SignalP"/>
    </source>
</evidence>
<feature type="compositionally biased region" description="Polar residues" evidence="1">
    <location>
        <begin position="190"/>
        <end position="215"/>
    </location>
</feature>
<keyword evidence="4" id="KW-1185">Reference proteome</keyword>
<organism evidence="3 4">
    <name type="scientific">Nosema bombycis (strain CQ1 / CVCC 102059)</name>
    <name type="common">Microsporidian parasite</name>
    <name type="synonym">Pebrine of silkworm</name>
    <dbReference type="NCBI Taxonomy" id="578461"/>
    <lineage>
        <taxon>Eukaryota</taxon>
        <taxon>Fungi</taxon>
        <taxon>Fungi incertae sedis</taxon>
        <taxon>Microsporidia</taxon>
        <taxon>Nosematidae</taxon>
        <taxon>Nosema</taxon>
    </lineage>
</organism>
<dbReference type="GO" id="GO:0030246">
    <property type="term" value="F:carbohydrate binding"/>
    <property type="evidence" value="ECO:0007669"/>
    <property type="project" value="UniProtKB-KW"/>
</dbReference>
<protein>
    <submittedName>
        <fullName evidence="3">Ricin B lectin</fullName>
    </submittedName>
</protein>
<dbReference type="EMBL" id="KB908914">
    <property type="protein sequence ID" value="EOB15291.1"/>
    <property type="molecule type" value="Genomic_DNA"/>
</dbReference>
<evidence type="ECO:0000313" key="4">
    <source>
        <dbReference type="Proteomes" id="UP000016927"/>
    </source>
</evidence>
<dbReference type="HOGENOM" id="CLU_090065_0_0_1"/>
<dbReference type="Gene3D" id="2.80.10.50">
    <property type="match status" value="1"/>
</dbReference>
<dbReference type="InterPro" id="IPR035992">
    <property type="entry name" value="Ricin_B-like_lectins"/>
</dbReference>
<feature type="signal peptide" evidence="2">
    <location>
        <begin position="1"/>
        <end position="16"/>
    </location>
</feature>
<gene>
    <name evidence="3" type="ORF">NBO_6g0043</name>
</gene>
<dbReference type="VEuPathDB" id="MicrosporidiaDB:NBO_6g0043"/>
<evidence type="ECO:0000313" key="3">
    <source>
        <dbReference type="EMBL" id="EOB15291.1"/>
    </source>
</evidence>
<dbReference type="Proteomes" id="UP000016927">
    <property type="component" value="Unassembled WGS sequence"/>
</dbReference>
<dbReference type="OrthoDB" id="2200999at2759"/>
<dbReference type="AlphaFoldDB" id="R0KWM9"/>
<feature type="compositionally biased region" description="Low complexity" evidence="1">
    <location>
        <begin position="229"/>
        <end position="240"/>
    </location>
</feature>
<evidence type="ECO:0000256" key="1">
    <source>
        <dbReference type="SAM" id="MobiDB-lite"/>
    </source>
</evidence>
<sequence length="270" mass="31417">MFYSLLFTGLLQCVLIKHKPEDKYLTTFNESGKDFLKLTSNVNEAADVNISSFKDGLVFVKDAKDENKVFDISDNNVELIFYKYHGGQNQQFSINLVGSSIYNLMNKGKCLEYDPISTKILLNSCTNSENQIFEIVEPEKKNEIPNPKNYEYNRYKLLNRDADPLFEFSEKSGLKASLTERLYPEEGGSYSKTRYSSTQGDYPQQSKIKNDSWSYSRARHYPESRSYTKKQSQSTSRSTQEPLFFEKHHLHHHHHHHHSTSRKNDGYSSY</sequence>